<protein>
    <recommendedName>
        <fullName evidence="4">Methyl-accepting transducer domain-containing protein</fullName>
    </recommendedName>
</protein>
<evidence type="ECO:0000256" key="1">
    <source>
        <dbReference type="ARBA" id="ARBA00023224"/>
    </source>
</evidence>
<sequence length="113" mass="11967">MSATSTAIQNTQSVITDLEADLNLIRDVARRIDQIAGQTNLLALNATIEAARAGDAGRGFAVVAGEVKTLSGNTKEATDQIAKVIATVEKRVETLKRTLMDADRADHAFTAAE</sequence>
<comment type="caution">
    <text evidence="5">The sequence shown here is derived from an EMBL/GenBank/DDBJ whole genome shotgun (WGS) entry which is preliminary data.</text>
</comment>
<organism evidence="5 6">
    <name type="scientific">Thalassobaculum fulvum</name>
    <dbReference type="NCBI Taxonomy" id="1633335"/>
    <lineage>
        <taxon>Bacteria</taxon>
        <taxon>Pseudomonadati</taxon>
        <taxon>Pseudomonadota</taxon>
        <taxon>Alphaproteobacteria</taxon>
        <taxon>Rhodospirillales</taxon>
        <taxon>Thalassobaculaceae</taxon>
        <taxon>Thalassobaculum</taxon>
    </lineage>
</organism>
<gene>
    <name evidence="5" type="ORF">GCM10017083_27000</name>
</gene>
<dbReference type="PANTHER" id="PTHR32089">
    <property type="entry name" value="METHYL-ACCEPTING CHEMOTAXIS PROTEIN MCPB"/>
    <property type="match status" value="1"/>
</dbReference>
<dbReference type="GO" id="GO:0007165">
    <property type="term" value="P:signal transduction"/>
    <property type="evidence" value="ECO:0007669"/>
    <property type="project" value="UniProtKB-KW"/>
</dbReference>
<dbReference type="InterPro" id="IPR004090">
    <property type="entry name" value="Chemotax_Me-accpt_rcpt"/>
</dbReference>
<reference evidence="5" key="2">
    <citation type="submission" date="2020-09" db="EMBL/GenBank/DDBJ databases">
        <authorList>
            <person name="Sun Q."/>
            <person name="Kim S."/>
        </authorList>
    </citation>
    <scope>NUCLEOTIDE SEQUENCE</scope>
    <source>
        <strain evidence="5">KCTC 42651</strain>
    </source>
</reference>
<evidence type="ECO:0000259" key="4">
    <source>
        <dbReference type="PROSITE" id="PS50111"/>
    </source>
</evidence>
<dbReference type="PANTHER" id="PTHR32089:SF112">
    <property type="entry name" value="LYSOZYME-LIKE PROTEIN-RELATED"/>
    <property type="match status" value="1"/>
</dbReference>
<dbReference type="PROSITE" id="PS50111">
    <property type="entry name" value="CHEMOTAXIS_TRANSDUC_2"/>
    <property type="match status" value="1"/>
</dbReference>
<dbReference type="Proteomes" id="UP000630353">
    <property type="component" value="Unassembled WGS sequence"/>
</dbReference>
<evidence type="ECO:0000313" key="5">
    <source>
        <dbReference type="EMBL" id="GHD51970.1"/>
    </source>
</evidence>
<keyword evidence="6" id="KW-1185">Reference proteome</keyword>
<evidence type="ECO:0000256" key="2">
    <source>
        <dbReference type="ARBA" id="ARBA00029447"/>
    </source>
</evidence>
<feature type="domain" description="Methyl-accepting transducer" evidence="4">
    <location>
        <begin position="1"/>
        <end position="94"/>
    </location>
</feature>
<evidence type="ECO:0000256" key="3">
    <source>
        <dbReference type="PROSITE-ProRule" id="PRU00284"/>
    </source>
</evidence>
<dbReference type="Pfam" id="PF00015">
    <property type="entry name" value="MCPsignal"/>
    <property type="match status" value="1"/>
</dbReference>
<dbReference type="Gene3D" id="1.10.287.950">
    <property type="entry name" value="Methyl-accepting chemotaxis protein"/>
    <property type="match status" value="1"/>
</dbReference>
<dbReference type="GO" id="GO:0016020">
    <property type="term" value="C:membrane"/>
    <property type="evidence" value="ECO:0007669"/>
    <property type="project" value="InterPro"/>
</dbReference>
<dbReference type="GO" id="GO:0004888">
    <property type="term" value="F:transmembrane signaling receptor activity"/>
    <property type="evidence" value="ECO:0007669"/>
    <property type="project" value="InterPro"/>
</dbReference>
<dbReference type="AlphaFoldDB" id="A0A918XTV7"/>
<evidence type="ECO:0000313" key="6">
    <source>
        <dbReference type="Proteomes" id="UP000630353"/>
    </source>
</evidence>
<reference evidence="5" key="1">
    <citation type="journal article" date="2014" name="Int. J. Syst. Evol. Microbiol.">
        <title>Complete genome sequence of Corynebacterium casei LMG S-19264T (=DSM 44701T), isolated from a smear-ripened cheese.</title>
        <authorList>
            <consortium name="US DOE Joint Genome Institute (JGI-PGF)"/>
            <person name="Walter F."/>
            <person name="Albersmeier A."/>
            <person name="Kalinowski J."/>
            <person name="Ruckert C."/>
        </authorList>
    </citation>
    <scope>NUCLEOTIDE SEQUENCE</scope>
    <source>
        <strain evidence="5">KCTC 42651</strain>
    </source>
</reference>
<dbReference type="PRINTS" id="PR00260">
    <property type="entry name" value="CHEMTRNSDUCR"/>
</dbReference>
<accession>A0A918XTV7</accession>
<dbReference type="EMBL" id="BMZS01000005">
    <property type="protein sequence ID" value="GHD51970.1"/>
    <property type="molecule type" value="Genomic_DNA"/>
</dbReference>
<dbReference type="GO" id="GO:0006935">
    <property type="term" value="P:chemotaxis"/>
    <property type="evidence" value="ECO:0007669"/>
    <property type="project" value="InterPro"/>
</dbReference>
<name>A0A918XTV7_9PROT</name>
<dbReference type="InterPro" id="IPR004089">
    <property type="entry name" value="MCPsignal_dom"/>
</dbReference>
<comment type="similarity">
    <text evidence="2">Belongs to the methyl-accepting chemotaxis (MCP) protein family.</text>
</comment>
<keyword evidence="1 3" id="KW-0807">Transducer</keyword>
<dbReference type="SUPFAM" id="SSF58104">
    <property type="entry name" value="Methyl-accepting chemotaxis protein (MCP) signaling domain"/>
    <property type="match status" value="1"/>
</dbReference>
<proteinExistence type="inferred from homology"/>